<proteinExistence type="predicted"/>
<accession>A0A7Y4IJG8</accession>
<evidence type="ECO:0000259" key="1">
    <source>
        <dbReference type="PROSITE" id="PS50006"/>
    </source>
</evidence>
<dbReference type="Gene3D" id="2.60.200.20">
    <property type="match status" value="1"/>
</dbReference>
<comment type="caution">
    <text evidence="2">The sequence shown here is derived from an EMBL/GenBank/DDBJ whole genome shotgun (WGS) entry which is preliminary data.</text>
</comment>
<dbReference type="SUPFAM" id="SSF49879">
    <property type="entry name" value="SMAD/FHA domain"/>
    <property type="match status" value="1"/>
</dbReference>
<dbReference type="CDD" id="cd00060">
    <property type="entry name" value="FHA"/>
    <property type="match status" value="1"/>
</dbReference>
<evidence type="ECO:0000313" key="2">
    <source>
        <dbReference type="EMBL" id="NOJ80256.1"/>
    </source>
</evidence>
<name>A0A7Y4IJG8_MYXXA</name>
<dbReference type="AlphaFoldDB" id="A0A7Y4IJG8"/>
<gene>
    <name evidence="2" type="ORF">HNV28_18250</name>
</gene>
<protein>
    <submittedName>
        <fullName evidence="2">FHA domain-containing protein</fullName>
    </submittedName>
</protein>
<organism evidence="2 3">
    <name type="scientific">Myxococcus xanthus</name>
    <dbReference type="NCBI Taxonomy" id="34"/>
    <lineage>
        <taxon>Bacteria</taxon>
        <taxon>Pseudomonadati</taxon>
        <taxon>Myxococcota</taxon>
        <taxon>Myxococcia</taxon>
        <taxon>Myxococcales</taxon>
        <taxon>Cystobacterineae</taxon>
        <taxon>Myxococcaceae</taxon>
        <taxon>Myxococcus</taxon>
    </lineage>
</organism>
<dbReference type="Proteomes" id="UP000533080">
    <property type="component" value="Unassembled WGS sequence"/>
</dbReference>
<dbReference type="PROSITE" id="PS50006">
    <property type="entry name" value="FHA_DOMAIN"/>
    <property type="match status" value="1"/>
</dbReference>
<reference evidence="2 3" key="1">
    <citation type="submission" date="2020-05" db="EMBL/GenBank/DDBJ databases">
        <authorList>
            <person name="Whitworth D."/>
        </authorList>
    </citation>
    <scope>NUCLEOTIDE SEQUENCE [LARGE SCALE GENOMIC DNA]</scope>
    <source>
        <strain evidence="2 3">AM005</strain>
    </source>
</reference>
<dbReference type="EMBL" id="JABFNT010000054">
    <property type="protein sequence ID" value="NOJ80256.1"/>
    <property type="molecule type" value="Genomic_DNA"/>
</dbReference>
<dbReference type="SMART" id="SM00240">
    <property type="entry name" value="FHA"/>
    <property type="match status" value="1"/>
</dbReference>
<feature type="domain" description="FHA" evidence="1">
    <location>
        <begin position="69"/>
        <end position="120"/>
    </location>
</feature>
<sequence>MNRKVRVFQPAPRDARAHDGSWPVLLWEPAATRPSGGAPRSSERASTPCAMAPVVLEVRPRFRTADAEVTVGSGAECDIVLAEPTVSRLHARLRREPHTGLWCVTDLESERGTYQDGVLILPGRPAPLLCRSRLTLGNVELLFLQTYAFEQSVRVSSLTPPVSLTRRR</sequence>
<dbReference type="InterPro" id="IPR000253">
    <property type="entry name" value="FHA_dom"/>
</dbReference>
<dbReference type="InterPro" id="IPR008984">
    <property type="entry name" value="SMAD_FHA_dom_sf"/>
</dbReference>
<dbReference type="Pfam" id="PF00498">
    <property type="entry name" value="FHA"/>
    <property type="match status" value="1"/>
</dbReference>
<evidence type="ECO:0000313" key="3">
    <source>
        <dbReference type="Proteomes" id="UP000533080"/>
    </source>
</evidence>